<reference evidence="7 8" key="1">
    <citation type="submission" date="2016-10" db="EMBL/GenBank/DDBJ databases">
        <authorList>
            <person name="de Groot N.N."/>
        </authorList>
    </citation>
    <scope>NUCLEOTIDE SEQUENCE [LARGE SCALE GENOMIC DNA]</scope>
    <source>
        <strain evidence="7 8">MP1X4</strain>
    </source>
</reference>
<evidence type="ECO:0000313" key="8">
    <source>
        <dbReference type="Proteomes" id="UP000199679"/>
    </source>
</evidence>
<dbReference type="InterPro" id="IPR017853">
    <property type="entry name" value="GH"/>
</dbReference>
<dbReference type="Proteomes" id="UP000199679">
    <property type="component" value="Chromosome I"/>
</dbReference>
<dbReference type="PRINTS" id="PR00843">
    <property type="entry name" value="GLHYDRLASE30"/>
</dbReference>
<dbReference type="Gene3D" id="3.20.20.80">
    <property type="entry name" value="Glycosidases"/>
    <property type="match status" value="1"/>
</dbReference>
<feature type="domain" description="Glycosyl hydrolase family 30 beta sandwich" evidence="6">
    <location>
        <begin position="435"/>
        <end position="495"/>
    </location>
</feature>
<accession>A0A1H1XHX0</accession>
<evidence type="ECO:0000256" key="4">
    <source>
        <dbReference type="RuleBase" id="RU361188"/>
    </source>
</evidence>
<sequence>MNTSTYFKFMAIWIILPALLYSSCKKDLSNSSSNAAYAKSTIKAGKTSLAANEGVSVWETTADQSQLLAQQTGINFAADAGTNATTITVDETTTYQTIDGFGYCLTGGSASLINGLGANQSTFLNEIFSTAAGHMGSSFLRITIGASDLSASDFTYDDMPSGQTDVNLTNFSISQEMTDLIPVLKKIIAINPSVKILATPWTAPIWMKSNTTGNGGFTGGSLNTAYYDAYARYFVKYIQAMAAQGITIYAVTPQNEPLNANNNPAMTMQSNEEANFIKNNLGPQFASNGITTKIICYDHNCDQPGYPEAVLGDASANPYVDGSAFHLYAGDISALTTVHNAYPAKNVYFTEQFIGGPSNFGGDLSWHVNNLIIGAPRNWSRVVLEWNLAADPNYNPHTAGGCSNCLGAVTISGNRYTRNTAYYIIAHASEFVNAGAVRISSNTFSSSIQNVAFKNPDGTKVVIALNTASSSQTFKIKWGTESFTYTLPAGAVATFKWAGTQSSATSGPPIGQTITLKGFNGDYVSGEDGTTAMTCTRTTASTWEQFLVVDAGNGKIALQSMGKYVSSENGTQAITCNRTSYSAWEEFTWGVNADGTITLQGNNGDYISSEDGTQAMTCTRTSASGWESFGVNK</sequence>
<feature type="domain" description="Glycosyl hydrolase family 30 TIM-barrel" evidence="5">
    <location>
        <begin position="98"/>
        <end position="432"/>
    </location>
</feature>
<dbReference type="GO" id="GO:0004348">
    <property type="term" value="F:glucosylceramidase activity"/>
    <property type="evidence" value="ECO:0007669"/>
    <property type="project" value="InterPro"/>
</dbReference>
<evidence type="ECO:0000256" key="3">
    <source>
        <dbReference type="ARBA" id="ARBA00022801"/>
    </source>
</evidence>
<dbReference type="InterPro" id="IPR033452">
    <property type="entry name" value="GH30_C"/>
</dbReference>
<keyword evidence="2" id="KW-0732">Signal</keyword>
<dbReference type="SUPFAM" id="SSF51011">
    <property type="entry name" value="Glycosyl hydrolase domain"/>
    <property type="match status" value="1"/>
</dbReference>
<dbReference type="Gene3D" id="2.60.40.1180">
    <property type="entry name" value="Golgi alpha-mannosidase II"/>
    <property type="match status" value="1"/>
</dbReference>
<dbReference type="GO" id="GO:0016020">
    <property type="term" value="C:membrane"/>
    <property type="evidence" value="ECO:0007669"/>
    <property type="project" value="GOC"/>
</dbReference>
<keyword evidence="4" id="KW-0326">Glycosidase</keyword>
<dbReference type="EMBL" id="LT629740">
    <property type="protein sequence ID" value="SDT08429.1"/>
    <property type="molecule type" value="Genomic_DNA"/>
</dbReference>
<dbReference type="CDD" id="cd23342">
    <property type="entry name" value="beta-trefoil_FSCN_ZgPorA-like"/>
    <property type="match status" value="1"/>
</dbReference>
<dbReference type="InterPro" id="IPR013780">
    <property type="entry name" value="Glyco_hydro_b"/>
</dbReference>
<comment type="similarity">
    <text evidence="1 4">Belongs to the glycosyl hydrolase 30 family.</text>
</comment>
<evidence type="ECO:0000256" key="2">
    <source>
        <dbReference type="ARBA" id="ARBA00022729"/>
    </source>
</evidence>
<dbReference type="SUPFAM" id="SSF50405">
    <property type="entry name" value="Actin-crosslinking proteins"/>
    <property type="match status" value="1"/>
</dbReference>
<evidence type="ECO:0000313" key="7">
    <source>
        <dbReference type="EMBL" id="SDT08429.1"/>
    </source>
</evidence>
<keyword evidence="8" id="KW-1185">Reference proteome</keyword>
<dbReference type="InterPro" id="IPR001139">
    <property type="entry name" value="Glyco_hydro_30"/>
</dbReference>
<protein>
    <submittedName>
        <fullName evidence="7">Glucosylceramidase</fullName>
    </submittedName>
</protein>
<dbReference type="InterPro" id="IPR033453">
    <property type="entry name" value="Glyco_hydro_30_TIM-barrel"/>
</dbReference>
<name>A0A1H1XHX0_MUCMA</name>
<dbReference type="SUPFAM" id="SSF51445">
    <property type="entry name" value="(Trans)glycosidases"/>
    <property type="match status" value="1"/>
</dbReference>
<gene>
    <name evidence="7" type="ORF">SAMN05216490_2449</name>
</gene>
<dbReference type="InterPro" id="IPR008999">
    <property type="entry name" value="Actin-crosslinking"/>
</dbReference>
<dbReference type="GO" id="GO:0006680">
    <property type="term" value="P:glucosylceramide catabolic process"/>
    <property type="evidence" value="ECO:0007669"/>
    <property type="project" value="TreeGrafter"/>
</dbReference>
<dbReference type="STRING" id="652787.SAMN05216490_2449"/>
<dbReference type="Pfam" id="PF17189">
    <property type="entry name" value="Glyco_hydro_30C"/>
    <property type="match status" value="1"/>
</dbReference>
<dbReference type="RefSeq" id="WP_232009444.1">
    <property type="nucleotide sequence ID" value="NZ_LT629740.1"/>
</dbReference>
<dbReference type="PANTHER" id="PTHR11069">
    <property type="entry name" value="GLUCOSYLCERAMIDASE"/>
    <property type="match status" value="1"/>
</dbReference>
<dbReference type="PANTHER" id="PTHR11069:SF23">
    <property type="entry name" value="LYSOSOMAL ACID GLUCOSYLCERAMIDASE"/>
    <property type="match status" value="1"/>
</dbReference>
<evidence type="ECO:0000259" key="6">
    <source>
        <dbReference type="Pfam" id="PF17189"/>
    </source>
</evidence>
<evidence type="ECO:0000256" key="1">
    <source>
        <dbReference type="ARBA" id="ARBA00005382"/>
    </source>
</evidence>
<dbReference type="AlphaFoldDB" id="A0A1H1XHX0"/>
<evidence type="ECO:0000259" key="5">
    <source>
        <dbReference type="Pfam" id="PF02055"/>
    </source>
</evidence>
<proteinExistence type="inferred from homology"/>
<organism evidence="7 8">
    <name type="scientific">Mucilaginibacter mallensis</name>
    <dbReference type="NCBI Taxonomy" id="652787"/>
    <lineage>
        <taxon>Bacteria</taxon>
        <taxon>Pseudomonadati</taxon>
        <taxon>Bacteroidota</taxon>
        <taxon>Sphingobacteriia</taxon>
        <taxon>Sphingobacteriales</taxon>
        <taxon>Sphingobacteriaceae</taxon>
        <taxon>Mucilaginibacter</taxon>
    </lineage>
</organism>
<keyword evidence="3 4" id="KW-0378">Hydrolase</keyword>
<dbReference type="Gene3D" id="2.80.10.50">
    <property type="match status" value="1"/>
</dbReference>
<dbReference type="Pfam" id="PF02055">
    <property type="entry name" value="Glyco_hydro_30"/>
    <property type="match status" value="1"/>
</dbReference>